<name>A0A4Q1JUZ2_9GAMM</name>
<evidence type="ECO:0000256" key="1">
    <source>
        <dbReference type="SAM" id="Phobius"/>
    </source>
</evidence>
<dbReference type="InterPro" id="IPR000620">
    <property type="entry name" value="EamA_dom"/>
</dbReference>
<protein>
    <submittedName>
        <fullName evidence="3">EamA family transporter</fullName>
    </submittedName>
</protein>
<dbReference type="PANTHER" id="PTHR22911">
    <property type="entry name" value="ACYL-MALONYL CONDENSING ENZYME-RELATED"/>
    <property type="match status" value="1"/>
</dbReference>
<dbReference type="EMBL" id="SAWZ01000007">
    <property type="protein sequence ID" value="RXR03407.1"/>
    <property type="molecule type" value="Genomic_DNA"/>
</dbReference>
<keyword evidence="1" id="KW-0472">Membrane</keyword>
<dbReference type="GO" id="GO:0015565">
    <property type="term" value="F:threonine efflux transmembrane transporter activity"/>
    <property type="evidence" value="ECO:0007669"/>
    <property type="project" value="TreeGrafter"/>
</dbReference>
<feature type="transmembrane region" description="Helical" evidence="1">
    <location>
        <begin position="238"/>
        <end position="258"/>
    </location>
</feature>
<reference evidence="3 4" key="1">
    <citation type="submission" date="2019-01" db="EMBL/GenBank/DDBJ databases">
        <title>Pseudoxanthomonas composti sp. nov., isolated from compost.</title>
        <authorList>
            <person name="Yang G."/>
        </authorList>
    </citation>
    <scope>NUCLEOTIDE SEQUENCE [LARGE SCALE GENOMIC DNA]</scope>
    <source>
        <strain evidence="3 4">GSS15</strain>
    </source>
</reference>
<dbReference type="SUPFAM" id="SSF103481">
    <property type="entry name" value="Multidrug resistance efflux transporter EmrE"/>
    <property type="match status" value="2"/>
</dbReference>
<dbReference type="AlphaFoldDB" id="A0A4Q1JUZ2"/>
<keyword evidence="1" id="KW-1133">Transmembrane helix</keyword>
<proteinExistence type="predicted"/>
<dbReference type="Pfam" id="PF00892">
    <property type="entry name" value="EamA"/>
    <property type="match status" value="1"/>
</dbReference>
<feature type="transmembrane region" description="Helical" evidence="1">
    <location>
        <begin position="208"/>
        <end position="226"/>
    </location>
</feature>
<evidence type="ECO:0000313" key="3">
    <source>
        <dbReference type="EMBL" id="RXR03407.1"/>
    </source>
</evidence>
<feature type="transmembrane region" description="Helical" evidence="1">
    <location>
        <begin position="123"/>
        <end position="140"/>
    </location>
</feature>
<accession>A0A4Q1JUZ2</accession>
<feature type="transmembrane region" description="Helical" evidence="1">
    <location>
        <begin position="264"/>
        <end position="284"/>
    </location>
</feature>
<feature type="transmembrane region" description="Helical" evidence="1">
    <location>
        <begin position="146"/>
        <end position="167"/>
    </location>
</feature>
<dbReference type="Proteomes" id="UP000289784">
    <property type="component" value="Unassembled WGS sequence"/>
</dbReference>
<dbReference type="RefSeq" id="WP_129471719.1">
    <property type="nucleotide sequence ID" value="NZ_SAWZ01000007.1"/>
</dbReference>
<evidence type="ECO:0000259" key="2">
    <source>
        <dbReference type="Pfam" id="PF00892"/>
    </source>
</evidence>
<feature type="transmembrane region" description="Helical" evidence="1">
    <location>
        <begin position="72"/>
        <end position="90"/>
    </location>
</feature>
<dbReference type="PANTHER" id="PTHR22911:SF37">
    <property type="entry name" value="THREONINE_HOMOSERINE EXPORTER RHTA"/>
    <property type="match status" value="1"/>
</dbReference>
<keyword evidence="1" id="KW-0812">Transmembrane</keyword>
<dbReference type="GO" id="GO:0005886">
    <property type="term" value="C:plasma membrane"/>
    <property type="evidence" value="ECO:0007669"/>
    <property type="project" value="TreeGrafter"/>
</dbReference>
<evidence type="ECO:0000313" key="4">
    <source>
        <dbReference type="Proteomes" id="UP000289784"/>
    </source>
</evidence>
<organism evidence="3 4">
    <name type="scientific">Pseudoxanthomonas composti</name>
    <dbReference type="NCBI Taxonomy" id="2137479"/>
    <lineage>
        <taxon>Bacteria</taxon>
        <taxon>Pseudomonadati</taxon>
        <taxon>Pseudomonadota</taxon>
        <taxon>Gammaproteobacteria</taxon>
        <taxon>Lysobacterales</taxon>
        <taxon>Lysobacteraceae</taxon>
        <taxon>Pseudoxanthomonas</taxon>
    </lineage>
</organism>
<feature type="domain" description="EamA" evidence="2">
    <location>
        <begin position="149"/>
        <end position="278"/>
    </location>
</feature>
<feature type="transmembrane region" description="Helical" evidence="1">
    <location>
        <begin position="179"/>
        <end position="196"/>
    </location>
</feature>
<sequence length="295" mass="30063">MQAASLPRASRLVPVLLVLLAIVSVQVGASIAKSLFPAVGAAGAAALRLALGTAMLLIVFRPWRTPLRGLPWRSLLGYGLSLGTMNGLFYQALATVPIGIAVALEFTGPLTLAVLGSRRPRDFLWIVLAVVGLLLLVPWSESQQGVDPLGAAFALAAGACWALYIVFGGKVGAEHGTQSVALGAVIAACVVVPWGVADAGGKLLDPALLPAALGVAALSMALPYTLEMMALPRMPASTFGMMMSLEPAVGALAGLIFLQEVLSLLQWLAIGAVIMASAGAALTAPADTPAATVPD</sequence>
<feature type="transmembrane region" description="Helical" evidence="1">
    <location>
        <begin position="96"/>
        <end position="116"/>
    </location>
</feature>
<dbReference type="OrthoDB" id="9815120at2"/>
<gene>
    <name evidence="3" type="ORF">EPA99_13255</name>
</gene>
<comment type="caution">
    <text evidence="3">The sequence shown here is derived from an EMBL/GenBank/DDBJ whole genome shotgun (WGS) entry which is preliminary data.</text>
</comment>
<keyword evidence="4" id="KW-1185">Reference proteome</keyword>
<feature type="transmembrane region" description="Helical" evidence="1">
    <location>
        <begin position="39"/>
        <end position="60"/>
    </location>
</feature>
<dbReference type="InterPro" id="IPR037185">
    <property type="entry name" value="EmrE-like"/>
</dbReference>